<dbReference type="Gene3D" id="3.40.190.10">
    <property type="entry name" value="Periplasmic binding protein-like II"/>
    <property type="match status" value="2"/>
</dbReference>
<name>A0ABW9G6V1_9GAMM</name>
<dbReference type="PANTHER" id="PTHR33121">
    <property type="entry name" value="CYCLIC DI-GMP PHOSPHODIESTERASE PDEF"/>
    <property type="match status" value="1"/>
</dbReference>
<dbReference type="SMART" id="SM00267">
    <property type="entry name" value="GGDEF"/>
    <property type="match status" value="1"/>
</dbReference>
<dbReference type="InterPro" id="IPR043128">
    <property type="entry name" value="Rev_trsase/Diguanyl_cyclase"/>
</dbReference>
<gene>
    <name evidence="2" type="ORF">ABUE30_08450</name>
</gene>
<dbReference type="Gene3D" id="3.30.70.270">
    <property type="match status" value="1"/>
</dbReference>
<protein>
    <submittedName>
        <fullName evidence="2">EAL domain-containing protein</fullName>
    </submittedName>
</protein>
<accession>A0ABW9G6V1</accession>
<comment type="caution">
    <text evidence="2">The sequence shown here is derived from an EMBL/GenBank/DDBJ whole genome shotgun (WGS) entry which is preliminary data.</text>
</comment>
<dbReference type="EMBL" id="JBEQCT010000003">
    <property type="protein sequence ID" value="MFM2485094.1"/>
    <property type="molecule type" value="Genomic_DNA"/>
</dbReference>
<dbReference type="SUPFAM" id="SSF55073">
    <property type="entry name" value="Nucleotide cyclase"/>
    <property type="match status" value="1"/>
</dbReference>
<dbReference type="Gene3D" id="3.20.20.450">
    <property type="entry name" value="EAL domain"/>
    <property type="match status" value="1"/>
</dbReference>
<dbReference type="InterPro" id="IPR029787">
    <property type="entry name" value="Nucleotide_cyclase"/>
</dbReference>
<dbReference type="InterPro" id="IPR000160">
    <property type="entry name" value="GGDEF_dom"/>
</dbReference>
<evidence type="ECO:0000313" key="3">
    <source>
        <dbReference type="Proteomes" id="UP001629953"/>
    </source>
</evidence>
<reference evidence="2 3" key="1">
    <citation type="journal article" date="2013" name="Int. J. Syst. Evol. Microbiol.">
        <title>Celerinatantimonas yamalensis sp. nov., a cold-adapted diazotrophic bacterium from a cold permafrost brine.</title>
        <authorList>
            <person name="Shcherbakova V."/>
            <person name="Chuvilskaya N."/>
            <person name="Rivkina E."/>
            <person name="Demidov N."/>
            <person name="Uchaeva V."/>
            <person name="Suetin S."/>
            <person name="Suzina N."/>
            <person name="Gilichinsky D."/>
        </authorList>
    </citation>
    <scope>NUCLEOTIDE SEQUENCE [LARGE SCALE GENOMIC DNA]</scope>
    <source>
        <strain evidence="2 3">C7</strain>
    </source>
</reference>
<organism evidence="2 3">
    <name type="scientific">Celerinatantimonas yamalensis</name>
    <dbReference type="NCBI Taxonomy" id="559956"/>
    <lineage>
        <taxon>Bacteria</taxon>
        <taxon>Pseudomonadati</taxon>
        <taxon>Pseudomonadota</taxon>
        <taxon>Gammaproteobacteria</taxon>
        <taxon>Celerinatantimonadaceae</taxon>
        <taxon>Celerinatantimonas</taxon>
    </lineage>
</organism>
<feature type="domain" description="EAL" evidence="1">
    <location>
        <begin position="459"/>
        <end position="713"/>
    </location>
</feature>
<sequence length="722" mass="82540">MNRFRAIYLATLGIIVFALVKPAFSRDAVTLSHPSVRIGFLSNDPPMSYRDGQQAQGFLIQHIKQALQQNFSLTWIPFTSRKQGRKALTNQKIDLWLTNQTHKDWQVTRGLYQERWMLASVPGHLSNSRVVNAGNLTLAARQLPQIYRQSSQLRQHIVPVNSWLKAMSLLQSNQVDGLLLTNHQIYQLPEQGASLELRPLTLWQRYYLAARVASPAASLLPLINQQINNSFQENSLVNQSAAQGHSSVWHWEILTPAFLSLVLAGALVLLLTRYYRLRLRFEHYRQYRNSSITGLPQDLELRQQLDEWLTSLDPFGVFMFDFSRQSEIYESFGLAVGNHMRRAFAQRCRKKLLEAFPKGELYHWRDHYFVLLYPMLTPPLQGSDIAQRIAALCRGWLKLDGLKIRLRSHVGWTNVQEKVDLLYGEALLSQAYLALNHAIDKQHRVCQYLPNQQADSKARLSLEARLRRAIDSEQLFLYFQPQFTLADRRLVGAEVLVRWRDQDGNMISPGEFIPLAEQTGLIARLDHWVFERAIEMLAGWQSHLPKDFRLSVNFSAVSVSRGLCELWVMELTEKWKVDPHYICLEITESSIMSSPEQAKQSIERLRSCGFDIAIDDFGTGYSSMAYLKHLPVTHIKIDQAFTAGLEHGKADQQIVRAIVTIGKSFGHRILIEGVEGAGQAKLAEELGCQYVQGYHFAKPMGGADFIEQYLKPAANELIYQLA</sequence>
<dbReference type="InterPro" id="IPR001633">
    <property type="entry name" value="EAL_dom"/>
</dbReference>
<dbReference type="InterPro" id="IPR035919">
    <property type="entry name" value="EAL_sf"/>
</dbReference>
<dbReference type="SUPFAM" id="SSF141868">
    <property type="entry name" value="EAL domain-like"/>
    <property type="match status" value="1"/>
</dbReference>
<dbReference type="Proteomes" id="UP001629953">
    <property type="component" value="Unassembled WGS sequence"/>
</dbReference>
<dbReference type="CDD" id="cd01948">
    <property type="entry name" value="EAL"/>
    <property type="match status" value="1"/>
</dbReference>
<dbReference type="SUPFAM" id="SSF53850">
    <property type="entry name" value="Periplasmic binding protein-like II"/>
    <property type="match status" value="1"/>
</dbReference>
<keyword evidence="3" id="KW-1185">Reference proteome</keyword>
<dbReference type="Pfam" id="PF00563">
    <property type="entry name" value="EAL"/>
    <property type="match status" value="1"/>
</dbReference>
<dbReference type="SMART" id="SM00052">
    <property type="entry name" value="EAL"/>
    <property type="match status" value="1"/>
</dbReference>
<dbReference type="InterPro" id="IPR050706">
    <property type="entry name" value="Cyclic-di-GMP_PDE-like"/>
</dbReference>
<evidence type="ECO:0000259" key="1">
    <source>
        <dbReference type="PROSITE" id="PS50883"/>
    </source>
</evidence>
<proteinExistence type="predicted"/>
<dbReference type="PROSITE" id="PS50883">
    <property type="entry name" value="EAL"/>
    <property type="match status" value="1"/>
</dbReference>
<evidence type="ECO:0000313" key="2">
    <source>
        <dbReference type="EMBL" id="MFM2485094.1"/>
    </source>
</evidence>
<dbReference type="RefSeq" id="WP_408623311.1">
    <property type="nucleotide sequence ID" value="NZ_JBEQCT010000003.1"/>
</dbReference>
<dbReference type="PANTHER" id="PTHR33121:SF70">
    <property type="entry name" value="SIGNALING PROTEIN YKOW"/>
    <property type="match status" value="1"/>
</dbReference>